<dbReference type="AlphaFoldDB" id="A0A0P0C8D5"/>
<sequence length="59" mass="6683">MATSLVDGLRTSEVVLNKPVASAKSKSPSTPEKNNPKRWVWAFTPNRKMYQYQFLNLVG</sequence>
<name>A0A0P0C8D5_9BACT</name>
<evidence type="ECO:0000256" key="1">
    <source>
        <dbReference type="SAM" id="MobiDB-lite"/>
    </source>
</evidence>
<keyword evidence="3" id="KW-1185">Reference proteome</keyword>
<proteinExistence type="predicted"/>
<feature type="region of interest" description="Disordered" evidence="1">
    <location>
        <begin position="18"/>
        <end position="37"/>
    </location>
</feature>
<evidence type="ECO:0000313" key="2">
    <source>
        <dbReference type="EMBL" id="ALI99742.1"/>
    </source>
</evidence>
<dbReference type="EMBL" id="CP012643">
    <property type="protein sequence ID" value="ALI99742.1"/>
    <property type="molecule type" value="Genomic_DNA"/>
</dbReference>
<dbReference type="KEGG" id="rti:DC20_13125"/>
<evidence type="ECO:0000313" key="3">
    <source>
        <dbReference type="Proteomes" id="UP000061382"/>
    </source>
</evidence>
<accession>A0A0P0C8D5</accession>
<feature type="compositionally biased region" description="Low complexity" evidence="1">
    <location>
        <begin position="18"/>
        <end position="33"/>
    </location>
</feature>
<dbReference type="Proteomes" id="UP000061382">
    <property type="component" value="Chromosome"/>
</dbReference>
<gene>
    <name evidence="2" type="ORF">DC20_13125</name>
</gene>
<organism evidence="2 3">
    <name type="scientific">Rufibacter tibetensis</name>
    <dbReference type="NCBI Taxonomy" id="512763"/>
    <lineage>
        <taxon>Bacteria</taxon>
        <taxon>Pseudomonadati</taxon>
        <taxon>Bacteroidota</taxon>
        <taxon>Cytophagia</taxon>
        <taxon>Cytophagales</taxon>
        <taxon>Hymenobacteraceae</taxon>
        <taxon>Rufibacter</taxon>
    </lineage>
</organism>
<reference evidence="2 3" key="1">
    <citation type="submission" date="2015-08" db="EMBL/GenBank/DDBJ databases">
        <title>Complete genome sequence of Rufibacter tibetensis strain 1351t, a radiation-resistant bacterium from tibet plateau.</title>
        <authorList>
            <person name="Dai J."/>
        </authorList>
    </citation>
    <scope>NUCLEOTIDE SEQUENCE [LARGE SCALE GENOMIC DNA]</scope>
    <source>
        <strain evidence="2 3">1351</strain>
    </source>
</reference>
<protein>
    <submittedName>
        <fullName evidence="2">Uncharacterized protein</fullName>
    </submittedName>
</protein>